<name>A0A1M5BSB9_LOKAT</name>
<reference evidence="3" key="1">
    <citation type="submission" date="2016-11" db="EMBL/GenBank/DDBJ databases">
        <authorList>
            <person name="Varghese N."/>
            <person name="Submissions S."/>
        </authorList>
    </citation>
    <scope>NUCLEOTIDE SEQUENCE [LARGE SCALE GENOMIC DNA]</scope>
    <source>
        <strain evidence="3">DSM 29326</strain>
    </source>
</reference>
<sequence length="172" mass="18473">MAEFLRPAARAALWRWREVLVAGALAALGLWWAVESMGIVRWLGVTLVAIAAGAGIAGVQRARFRQDGQGPGIVMLDERRLVYMGPLTGGAMDVADMTRLELEPAAMPAPHWVLTGVGGQDLAIPVNAEGAEALFDVFAALPGIRSRAVLEVLERTPGARVTVWEKTRTLLH</sequence>
<evidence type="ECO:0000313" key="3">
    <source>
        <dbReference type="Proteomes" id="UP000183987"/>
    </source>
</evidence>
<protein>
    <recommendedName>
        <fullName evidence="4">PH domain-containing protein</fullName>
    </recommendedName>
</protein>
<keyword evidence="1" id="KW-0472">Membrane</keyword>
<evidence type="ECO:0000256" key="1">
    <source>
        <dbReference type="SAM" id="Phobius"/>
    </source>
</evidence>
<dbReference type="STRING" id="366533.SAMN05444339_106153"/>
<dbReference type="OrthoDB" id="7851333at2"/>
<evidence type="ECO:0000313" key="2">
    <source>
        <dbReference type="EMBL" id="SHF45429.1"/>
    </source>
</evidence>
<feature type="transmembrane region" description="Helical" evidence="1">
    <location>
        <begin position="12"/>
        <end position="33"/>
    </location>
</feature>
<evidence type="ECO:0008006" key="4">
    <source>
        <dbReference type="Google" id="ProtNLM"/>
    </source>
</evidence>
<keyword evidence="1" id="KW-0812">Transmembrane</keyword>
<dbReference type="Proteomes" id="UP000183987">
    <property type="component" value="Unassembled WGS sequence"/>
</dbReference>
<accession>A0A1M5BSB9</accession>
<organism evidence="2 3">
    <name type="scientific">Loktanella atrilutea</name>
    <dbReference type="NCBI Taxonomy" id="366533"/>
    <lineage>
        <taxon>Bacteria</taxon>
        <taxon>Pseudomonadati</taxon>
        <taxon>Pseudomonadota</taxon>
        <taxon>Alphaproteobacteria</taxon>
        <taxon>Rhodobacterales</taxon>
        <taxon>Roseobacteraceae</taxon>
        <taxon>Loktanella</taxon>
    </lineage>
</organism>
<dbReference type="RefSeq" id="WP_072857796.1">
    <property type="nucleotide sequence ID" value="NZ_FQUE01000006.1"/>
</dbReference>
<gene>
    <name evidence="2" type="ORF">SAMN05444339_106153</name>
</gene>
<proteinExistence type="predicted"/>
<feature type="transmembrane region" description="Helical" evidence="1">
    <location>
        <begin position="39"/>
        <end position="59"/>
    </location>
</feature>
<keyword evidence="1" id="KW-1133">Transmembrane helix</keyword>
<dbReference type="EMBL" id="FQUE01000006">
    <property type="protein sequence ID" value="SHF45429.1"/>
    <property type="molecule type" value="Genomic_DNA"/>
</dbReference>
<keyword evidence="3" id="KW-1185">Reference proteome</keyword>
<dbReference type="AlphaFoldDB" id="A0A1M5BSB9"/>